<sequence length="463" mass="49826">MIWQRFLDTAARHAAAPALIGDQGTLSYTELVARAKAEAHKLPDRPTGAAPARVLLVSAEPVTLLVRVLACWSKGLVPVLLRDGQTPESLARIREIAIPIAILSDETPEAHLPDSRQPRPPFGPRDEALVICTSGTTGTPKLVALCAEGVATTAQAIVEDLGFAEGDIIAVATPLTYMYGLMGASVSALLSGAALRMFLPGQPLTIVQAAIRRENITVLQGPPSLMRLFLAYWNGTPFPSVRLVTTGGEYMNADLVDKLSQAFPQSAFRLVYGMTEAGPRISHMRTVQHHGAGLLVGRPFDHFDWRIDPVAQEGLPDGAGRLALRGPSVCLGYIQPGNQYEGVGPDGFFRSTDLVCDRDGQLVFLGRYDRLFKTGGKLVNPLEIEDLLMRHPAVHDAACHAQEHRLLGLVPVAEVVLESGADTDLAALKLHCSTLEHHARPHRIDIVPALEMAASGKRAGRKP</sequence>
<dbReference type="Pfam" id="PF00501">
    <property type="entry name" value="AMP-binding"/>
    <property type="match status" value="1"/>
</dbReference>
<organism evidence="3 4">
    <name type="scientific">Celeribacter ethanolicus</name>
    <dbReference type="NCBI Taxonomy" id="1758178"/>
    <lineage>
        <taxon>Bacteria</taxon>
        <taxon>Pseudomonadati</taxon>
        <taxon>Pseudomonadota</taxon>
        <taxon>Alphaproteobacteria</taxon>
        <taxon>Rhodobacterales</taxon>
        <taxon>Roseobacteraceae</taxon>
        <taxon>Celeribacter</taxon>
    </lineage>
</organism>
<evidence type="ECO:0000313" key="3">
    <source>
        <dbReference type="EMBL" id="ATG49137.1"/>
    </source>
</evidence>
<dbReference type="Pfam" id="PF13193">
    <property type="entry name" value="AMP-binding_C"/>
    <property type="match status" value="1"/>
</dbReference>
<dbReference type="RefSeq" id="WP_096806711.1">
    <property type="nucleotide sequence ID" value="NZ_CP022196.1"/>
</dbReference>
<proteinExistence type="predicted"/>
<evidence type="ECO:0000259" key="2">
    <source>
        <dbReference type="Pfam" id="PF13193"/>
    </source>
</evidence>
<protein>
    <recommendedName>
        <fullName evidence="5">AMP-dependent synthetase/ligase domain-containing protein</fullName>
    </recommendedName>
</protein>
<dbReference type="PANTHER" id="PTHR43201">
    <property type="entry name" value="ACYL-COA SYNTHETASE"/>
    <property type="match status" value="1"/>
</dbReference>
<accession>A0A291GG24</accession>
<dbReference type="Proteomes" id="UP000217935">
    <property type="component" value="Chromosome"/>
</dbReference>
<feature type="domain" description="AMP-dependent synthetase/ligase" evidence="1">
    <location>
        <begin position="8"/>
        <end position="333"/>
    </location>
</feature>
<dbReference type="STRING" id="1758178.GCA_001550095_01118"/>
<dbReference type="InterPro" id="IPR045851">
    <property type="entry name" value="AMP-bd_C_sf"/>
</dbReference>
<dbReference type="Gene3D" id="3.30.300.30">
    <property type="match status" value="1"/>
</dbReference>
<evidence type="ECO:0008006" key="5">
    <source>
        <dbReference type="Google" id="ProtNLM"/>
    </source>
</evidence>
<dbReference type="KEGG" id="ceh:CEW89_17120"/>
<keyword evidence="4" id="KW-1185">Reference proteome</keyword>
<dbReference type="Gene3D" id="3.40.50.12780">
    <property type="entry name" value="N-terminal domain of ligase-like"/>
    <property type="match status" value="1"/>
</dbReference>
<dbReference type="OrthoDB" id="9803968at2"/>
<feature type="domain" description="AMP-binding enzyme C-terminal" evidence="2">
    <location>
        <begin position="383"/>
        <end position="457"/>
    </location>
</feature>
<dbReference type="PROSITE" id="PS00455">
    <property type="entry name" value="AMP_BINDING"/>
    <property type="match status" value="1"/>
</dbReference>
<dbReference type="EMBL" id="CP022196">
    <property type="protein sequence ID" value="ATG49137.1"/>
    <property type="molecule type" value="Genomic_DNA"/>
</dbReference>
<name>A0A291GG24_9RHOB</name>
<reference evidence="3 4" key="1">
    <citation type="submission" date="2017-06" db="EMBL/GenBank/DDBJ databases">
        <title>Celeribacter sp. TSPH2 complete genome sequence.</title>
        <authorList>
            <person name="Woo J.-H."/>
            <person name="Kim H.-S."/>
        </authorList>
    </citation>
    <scope>NUCLEOTIDE SEQUENCE [LARGE SCALE GENOMIC DNA]</scope>
    <source>
        <strain evidence="3 4">TSPH2</strain>
    </source>
</reference>
<gene>
    <name evidence="3" type="ORF">CEW89_17120</name>
</gene>
<dbReference type="PANTHER" id="PTHR43201:SF32">
    <property type="entry name" value="2-SUCCINYLBENZOATE--COA LIGASE, CHLOROPLASTIC_PEROXISOMAL"/>
    <property type="match status" value="1"/>
</dbReference>
<evidence type="ECO:0000313" key="4">
    <source>
        <dbReference type="Proteomes" id="UP000217935"/>
    </source>
</evidence>
<dbReference type="GO" id="GO:0006631">
    <property type="term" value="P:fatty acid metabolic process"/>
    <property type="evidence" value="ECO:0007669"/>
    <property type="project" value="TreeGrafter"/>
</dbReference>
<dbReference type="GO" id="GO:0031956">
    <property type="term" value="F:medium-chain fatty acid-CoA ligase activity"/>
    <property type="evidence" value="ECO:0007669"/>
    <property type="project" value="TreeGrafter"/>
</dbReference>
<dbReference type="InterPro" id="IPR020845">
    <property type="entry name" value="AMP-binding_CS"/>
</dbReference>
<dbReference type="InterPro" id="IPR025110">
    <property type="entry name" value="AMP-bd_C"/>
</dbReference>
<dbReference type="SUPFAM" id="SSF56801">
    <property type="entry name" value="Acetyl-CoA synthetase-like"/>
    <property type="match status" value="1"/>
</dbReference>
<dbReference type="AlphaFoldDB" id="A0A291GG24"/>
<dbReference type="InterPro" id="IPR042099">
    <property type="entry name" value="ANL_N_sf"/>
</dbReference>
<dbReference type="CDD" id="cd04433">
    <property type="entry name" value="AFD_class_I"/>
    <property type="match status" value="1"/>
</dbReference>
<dbReference type="InterPro" id="IPR000873">
    <property type="entry name" value="AMP-dep_synth/lig_dom"/>
</dbReference>
<evidence type="ECO:0000259" key="1">
    <source>
        <dbReference type="Pfam" id="PF00501"/>
    </source>
</evidence>